<dbReference type="InterPro" id="IPR004846">
    <property type="entry name" value="T2SS/T3SS_dom"/>
</dbReference>
<comment type="similarity">
    <text evidence="4">Belongs to the bacterial secretin family.</text>
</comment>
<evidence type="ECO:0000256" key="4">
    <source>
        <dbReference type="RuleBase" id="RU004003"/>
    </source>
</evidence>
<sequence>MKKVLLLVFFFVSVFQVQYLFAQGDARAERLRLVDERLRNLAITVPGLNQRVQLAVSGASAQEFLRALAQSNNLNINVDPQVSFKVYNNFTNETALNVLLFLVKEFDLDMNLTGSIISVTRPPLQRPLVVPRDINARYNAQNNTLSLEVSNDTLSQVARKITQLSQKNVVVPQALLNARVSGFFSEAPFETALEKLAYANNLKLTRTSDNVYVFQSLENGEELFIDGDRNTSVRRTPRQVNAGPGGAAGPGTYSLFSRTGPQGKTISADATNTPVIDLVRGASQEVGANYFIYSEIRGNITTKVTDISYENFLSSLFQATEYTYKKENGIYLIGERRLEGLRTNRVVQLQNRSMDTILAMIPTEWKRGVEIKEFKEQNTLLLSGSSPQITEIENYIKQIDRLVPMVLIEVTLLDVRKGHGVKTGISAGVSDSVKTGGTVMPGLDYTFGAASINDFLSRLGRNSSINIGRVTPNFYVRLSALEQNNNVEVRSIPKLSTLNGHAASLSIGSTRYYSQKTQNVIPSLTTQTVVTEQFIEAKANLVINIRPIVSGDDQVTLNIKVDISDFIGNPPENAPPPTSNSKFESIIRARNEDMIVLGGLERTENSDSGSGVPFLSRIPVIKWLFSSREKTTSKVVTLVFIKPIIVYN</sequence>
<comment type="subcellular location">
    <subcellularLocation>
        <location evidence="1">Membrane</location>
    </subcellularLocation>
</comment>
<dbReference type="GO" id="GO:0015627">
    <property type="term" value="C:type II protein secretion system complex"/>
    <property type="evidence" value="ECO:0007669"/>
    <property type="project" value="TreeGrafter"/>
</dbReference>
<keyword evidence="7" id="KW-1185">Reference proteome</keyword>
<dbReference type="PANTHER" id="PTHR30332">
    <property type="entry name" value="PROBABLE GENERAL SECRETION PATHWAY PROTEIN D"/>
    <property type="match status" value="1"/>
</dbReference>
<dbReference type="AlphaFoldDB" id="A0A7K1XY41"/>
<dbReference type="Gene3D" id="3.55.50.30">
    <property type="match status" value="1"/>
</dbReference>
<name>A0A7K1XY41_9SPHI</name>
<evidence type="ECO:0000313" key="6">
    <source>
        <dbReference type="EMBL" id="MXV15757.1"/>
    </source>
</evidence>
<evidence type="ECO:0000313" key="7">
    <source>
        <dbReference type="Proteomes" id="UP000451233"/>
    </source>
</evidence>
<evidence type="ECO:0000259" key="5">
    <source>
        <dbReference type="Pfam" id="PF00263"/>
    </source>
</evidence>
<dbReference type="PRINTS" id="PR00811">
    <property type="entry name" value="BCTERIALGSPD"/>
</dbReference>
<dbReference type="Proteomes" id="UP000451233">
    <property type="component" value="Unassembled WGS sequence"/>
</dbReference>
<organism evidence="6 7">
    <name type="scientific">Hufsiella ginkgonis</name>
    <dbReference type="NCBI Taxonomy" id="2695274"/>
    <lineage>
        <taxon>Bacteria</taxon>
        <taxon>Pseudomonadati</taxon>
        <taxon>Bacteroidota</taxon>
        <taxon>Sphingobacteriia</taxon>
        <taxon>Sphingobacteriales</taxon>
        <taxon>Sphingobacteriaceae</taxon>
        <taxon>Hufsiella</taxon>
    </lineage>
</organism>
<feature type="domain" description="Type II/III secretion system secretin-like" evidence="5">
    <location>
        <begin position="480"/>
        <end position="646"/>
    </location>
</feature>
<protein>
    <submittedName>
        <fullName evidence="6">General secretion pathway protein GspD</fullName>
    </submittedName>
</protein>
<dbReference type="GO" id="GO:0009306">
    <property type="term" value="P:protein secretion"/>
    <property type="evidence" value="ECO:0007669"/>
    <property type="project" value="InterPro"/>
</dbReference>
<dbReference type="GO" id="GO:0016020">
    <property type="term" value="C:membrane"/>
    <property type="evidence" value="ECO:0007669"/>
    <property type="project" value="UniProtKB-SubCell"/>
</dbReference>
<gene>
    <name evidence="6" type="ORF">GS398_10615</name>
</gene>
<reference evidence="6 7" key="1">
    <citation type="submission" date="2019-11" db="EMBL/GenBank/DDBJ databases">
        <title>Pedobacter sp. HMF7056 Genome sequencing and assembly.</title>
        <authorList>
            <person name="Kang H."/>
            <person name="Kim H."/>
            <person name="Joh K."/>
        </authorList>
    </citation>
    <scope>NUCLEOTIDE SEQUENCE [LARGE SCALE GENOMIC DNA]</scope>
    <source>
        <strain evidence="6 7">HMF7056</strain>
    </source>
</reference>
<comment type="caution">
    <text evidence="6">The sequence shown here is derived from an EMBL/GenBank/DDBJ whole genome shotgun (WGS) entry which is preliminary data.</text>
</comment>
<dbReference type="EMBL" id="WVHS01000002">
    <property type="protein sequence ID" value="MXV15757.1"/>
    <property type="molecule type" value="Genomic_DNA"/>
</dbReference>
<dbReference type="PANTHER" id="PTHR30332:SF24">
    <property type="entry name" value="SECRETIN GSPD-RELATED"/>
    <property type="match status" value="1"/>
</dbReference>
<proteinExistence type="inferred from homology"/>
<dbReference type="Pfam" id="PF00263">
    <property type="entry name" value="Secretin"/>
    <property type="match status" value="1"/>
</dbReference>
<dbReference type="InterPro" id="IPR050810">
    <property type="entry name" value="Bact_Secretion_Sys_Channel"/>
</dbReference>
<accession>A0A7K1XY41</accession>
<dbReference type="Gene3D" id="3.30.1370.130">
    <property type="match status" value="1"/>
</dbReference>
<evidence type="ECO:0000256" key="2">
    <source>
        <dbReference type="ARBA" id="ARBA00022729"/>
    </source>
</evidence>
<dbReference type="InterPro" id="IPR001775">
    <property type="entry name" value="GspD/PilQ"/>
</dbReference>
<keyword evidence="3" id="KW-0472">Membrane</keyword>
<dbReference type="RefSeq" id="WP_160906731.1">
    <property type="nucleotide sequence ID" value="NZ_WVHS01000002.1"/>
</dbReference>
<evidence type="ECO:0000256" key="3">
    <source>
        <dbReference type="ARBA" id="ARBA00023136"/>
    </source>
</evidence>
<evidence type="ECO:0000256" key="1">
    <source>
        <dbReference type="ARBA" id="ARBA00004370"/>
    </source>
</evidence>
<keyword evidence="2" id="KW-0732">Signal</keyword>